<comment type="caution">
    <text evidence="1">The sequence shown here is derived from an EMBL/GenBank/DDBJ whole genome shotgun (WGS) entry which is preliminary data.</text>
</comment>
<keyword evidence="2" id="KW-1185">Reference proteome</keyword>
<dbReference type="EMBL" id="BMKI01000013">
    <property type="protein sequence ID" value="GGD02416.1"/>
    <property type="molecule type" value="Genomic_DNA"/>
</dbReference>
<evidence type="ECO:0000313" key="2">
    <source>
        <dbReference type="Proteomes" id="UP000630615"/>
    </source>
</evidence>
<dbReference type="Proteomes" id="UP000630615">
    <property type="component" value="Unassembled WGS sequence"/>
</dbReference>
<sequence>MQESTKNEVFKIVDLVRKNGIVTRDEVQSVDHRGFIRAFPQYVEELGFDKDEFETVEPSLPNFVDYTGVVFDPNEYTSQEAINYTIKNVLSNDVDI</sequence>
<gene>
    <name evidence="1" type="ORF">GCM10011573_34810</name>
</gene>
<accession>A0ABQ1PT20</accession>
<protein>
    <submittedName>
        <fullName evidence="1">Uncharacterized protein</fullName>
    </submittedName>
</protein>
<proteinExistence type="predicted"/>
<evidence type="ECO:0000313" key="1">
    <source>
        <dbReference type="EMBL" id="GGD02416.1"/>
    </source>
</evidence>
<dbReference type="RefSeq" id="WP_088270619.1">
    <property type="nucleotide sequence ID" value="NZ_BMKI01000013.1"/>
</dbReference>
<name>A0ABQ1PT20_9ENTE</name>
<organism evidence="1 2">
    <name type="scientific">Enterococcus wangshanyuanii</name>
    <dbReference type="NCBI Taxonomy" id="2005703"/>
    <lineage>
        <taxon>Bacteria</taxon>
        <taxon>Bacillati</taxon>
        <taxon>Bacillota</taxon>
        <taxon>Bacilli</taxon>
        <taxon>Lactobacillales</taxon>
        <taxon>Enterococcaceae</taxon>
        <taxon>Enterococcus</taxon>
    </lineage>
</organism>
<reference evidence="2" key="1">
    <citation type="journal article" date="2019" name="Int. J. Syst. Evol. Microbiol.">
        <title>The Global Catalogue of Microorganisms (GCM) 10K type strain sequencing project: providing services to taxonomists for standard genome sequencing and annotation.</title>
        <authorList>
            <consortium name="The Broad Institute Genomics Platform"/>
            <consortium name="The Broad Institute Genome Sequencing Center for Infectious Disease"/>
            <person name="Wu L."/>
            <person name="Ma J."/>
        </authorList>
    </citation>
    <scope>NUCLEOTIDE SEQUENCE [LARGE SCALE GENOMIC DNA]</scope>
    <source>
        <strain evidence="2">CGMCC 1.15942</strain>
    </source>
</reference>